<dbReference type="Pfam" id="PF02515">
    <property type="entry name" value="CoA_transf_3"/>
    <property type="match status" value="1"/>
</dbReference>
<comment type="caution">
    <text evidence="2">The sequence shown here is derived from an EMBL/GenBank/DDBJ whole genome shotgun (WGS) entry which is preliminary data.</text>
</comment>
<dbReference type="InterPro" id="IPR003673">
    <property type="entry name" value="CoA-Trfase_fam_III"/>
</dbReference>
<feature type="compositionally biased region" description="Basic and acidic residues" evidence="1">
    <location>
        <begin position="358"/>
        <end position="368"/>
    </location>
</feature>
<dbReference type="Gene3D" id="3.30.1540.10">
    <property type="entry name" value="formyl-coa transferase, domain 3"/>
    <property type="match status" value="1"/>
</dbReference>
<dbReference type="PANTHER" id="PTHR48228">
    <property type="entry name" value="SUCCINYL-COA--D-CITRAMALATE COA-TRANSFERASE"/>
    <property type="match status" value="1"/>
</dbReference>
<dbReference type="Gene3D" id="3.40.50.10540">
    <property type="entry name" value="Crotonobetainyl-coa:carnitine coa-transferase, domain 1"/>
    <property type="match status" value="1"/>
</dbReference>
<name>A0ABS6HQN6_MYCGD</name>
<dbReference type="InterPro" id="IPR050509">
    <property type="entry name" value="CoA-transferase_III"/>
</dbReference>
<dbReference type="EMBL" id="JAHBOM010000009">
    <property type="protein sequence ID" value="MBU8823820.1"/>
    <property type="molecule type" value="Genomic_DNA"/>
</dbReference>
<reference evidence="2 3" key="1">
    <citation type="submission" date="2021-05" db="EMBL/GenBank/DDBJ databases">
        <title>Draft Genome Sequences of Clinical Respiratory Isolates of Mycobacterium goodii Recovered in Ireland.</title>
        <authorList>
            <person name="Flanagan P.R."/>
            <person name="Mok S."/>
            <person name="Roycroft E."/>
            <person name="Rogers T.R."/>
            <person name="Fitzgibbon M."/>
        </authorList>
    </citation>
    <scope>NUCLEOTIDE SEQUENCE [LARGE SCALE GENOMIC DNA]</scope>
    <source>
        <strain evidence="2 3">14IE55</strain>
    </source>
</reference>
<dbReference type="PANTHER" id="PTHR48228:SF7">
    <property type="entry name" value="FATTY ACYL-COA TRANSFERASE RV3272-RELATED"/>
    <property type="match status" value="1"/>
</dbReference>
<organism evidence="2 3">
    <name type="scientific">Mycolicibacterium goodii</name>
    <name type="common">Mycobacterium goodii</name>
    <dbReference type="NCBI Taxonomy" id="134601"/>
    <lineage>
        <taxon>Bacteria</taxon>
        <taxon>Bacillati</taxon>
        <taxon>Actinomycetota</taxon>
        <taxon>Actinomycetes</taxon>
        <taxon>Mycobacteriales</taxon>
        <taxon>Mycobacteriaceae</taxon>
        <taxon>Mycolicibacterium</taxon>
    </lineage>
</organism>
<evidence type="ECO:0000256" key="1">
    <source>
        <dbReference type="SAM" id="MobiDB-lite"/>
    </source>
</evidence>
<sequence length="368" mass="39487">MSHHIDFSAPLDGVTVVDITTSLGEYAGRLLADLGARVVRIGIPGTTPARRVFMNAGKTIRHDDTDLDALLADAQILITSEGPAVLQSKGLEPAEITGRHERLVHLAISPFGLTGPYADRPASDLTLLAAGGLLALAGDPDREPVRAWGEQTAVIAGAHAATAALIALHVLETEGYGQIVDLSVQEAVAHSIENAAQYFDLEHVVRRRAGAGPREAGTGLFRCADGWIYLVGGLGGKPLAWDAIVDWLIEGSCAGADELRAERWQTPQWRRTSHANDRFRELFEAFAARRTKAELFAAGQRRGISIAPVSTPEDLLADPQLVARDYFRVIDADGDPTVIPGSPYRFRHSAVGPGDVHTTSDVEPVRSR</sequence>
<protein>
    <submittedName>
        <fullName evidence="2">CoA transferase</fullName>
    </submittedName>
</protein>
<dbReference type="InterPro" id="IPR044855">
    <property type="entry name" value="CoA-Trfase_III_dom3_sf"/>
</dbReference>
<accession>A0ABS6HQN6</accession>
<keyword evidence="2" id="KW-0808">Transferase</keyword>
<evidence type="ECO:0000313" key="3">
    <source>
        <dbReference type="Proteomes" id="UP000696413"/>
    </source>
</evidence>
<evidence type="ECO:0000313" key="2">
    <source>
        <dbReference type="EMBL" id="MBU8823820.1"/>
    </source>
</evidence>
<dbReference type="SUPFAM" id="SSF89796">
    <property type="entry name" value="CoA-transferase family III (CaiB/BaiF)"/>
    <property type="match status" value="1"/>
</dbReference>
<proteinExistence type="predicted"/>
<dbReference type="RefSeq" id="WP_214394855.1">
    <property type="nucleotide sequence ID" value="NZ_JAHBOL010000073.1"/>
</dbReference>
<dbReference type="GO" id="GO:0016740">
    <property type="term" value="F:transferase activity"/>
    <property type="evidence" value="ECO:0007669"/>
    <property type="project" value="UniProtKB-KW"/>
</dbReference>
<keyword evidence="3" id="KW-1185">Reference proteome</keyword>
<gene>
    <name evidence="2" type="ORF">KL859_13185</name>
</gene>
<dbReference type="InterPro" id="IPR023606">
    <property type="entry name" value="CoA-Trfase_III_dom_1_sf"/>
</dbReference>
<dbReference type="Proteomes" id="UP000696413">
    <property type="component" value="Unassembled WGS sequence"/>
</dbReference>
<feature type="region of interest" description="Disordered" evidence="1">
    <location>
        <begin position="349"/>
        <end position="368"/>
    </location>
</feature>